<organism evidence="1 2">
    <name type="scientific">candidate division CPR2 bacterium GW2011_GWC1_41_48</name>
    <dbReference type="NCBI Taxonomy" id="1618344"/>
    <lineage>
        <taxon>Bacteria</taxon>
        <taxon>Bacteria division CPR2</taxon>
    </lineage>
</organism>
<evidence type="ECO:0000313" key="1">
    <source>
        <dbReference type="EMBL" id="KKS09442.1"/>
    </source>
</evidence>
<gene>
    <name evidence="1" type="ORF">UU65_C0002G0220</name>
</gene>
<evidence type="ECO:0000313" key="2">
    <source>
        <dbReference type="Proteomes" id="UP000033869"/>
    </source>
</evidence>
<sequence>MSDEFNEGRFSDEELKEYEKIHQIYFDNKGFQKMWNYFLDITKKEYFNDVIKELRKKYEIPPNGYKPDEDGCYRFPPRNTIFEDNFQKELALRNEIIEKICRKYQLHNFDFSDVVLRYVFYNYIELSNQLGACGLFIVSDVIKEKEDPFSEFVQQSDDMAYPIAIRISPYASQRDLIDFIKNKIVWKKEIEFLQNKYKDKNIKIGRVKAKNQSTQERNDFIYQNRDKTLKEVRELLADKNIFLDDGHIAKIISLEKQKRKEV</sequence>
<dbReference type="Proteomes" id="UP000033869">
    <property type="component" value="Unassembled WGS sequence"/>
</dbReference>
<reference evidence="1 2" key="1">
    <citation type="journal article" date="2015" name="Nature">
        <title>rRNA introns, odd ribosomes, and small enigmatic genomes across a large radiation of phyla.</title>
        <authorList>
            <person name="Brown C.T."/>
            <person name="Hug L.A."/>
            <person name="Thomas B.C."/>
            <person name="Sharon I."/>
            <person name="Castelle C.J."/>
            <person name="Singh A."/>
            <person name="Wilkins M.J."/>
            <person name="Williams K.H."/>
            <person name="Banfield J.F."/>
        </authorList>
    </citation>
    <scope>NUCLEOTIDE SEQUENCE [LARGE SCALE GENOMIC DNA]</scope>
</reference>
<comment type="caution">
    <text evidence="1">The sequence shown here is derived from an EMBL/GenBank/DDBJ whole genome shotgun (WGS) entry which is preliminary data.</text>
</comment>
<proteinExistence type="predicted"/>
<dbReference type="AlphaFoldDB" id="A0A0G0WBJ7"/>
<dbReference type="EMBL" id="LCBL01000002">
    <property type="protein sequence ID" value="KKS09442.1"/>
    <property type="molecule type" value="Genomic_DNA"/>
</dbReference>
<name>A0A0G0WBJ7_UNCC2</name>
<protein>
    <submittedName>
        <fullName evidence="1">Uncharacterized protein</fullName>
    </submittedName>
</protein>
<accession>A0A0G0WBJ7</accession>